<dbReference type="AlphaFoldDB" id="A0AAE2VDQ9"/>
<reference evidence="7" key="1">
    <citation type="submission" date="2021-01" db="EMBL/GenBank/DDBJ databases">
        <title>Modified the classification status of verrucomicrobia.</title>
        <authorList>
            <person name="Feng X."/>
        </authorList>
    </citation>
    <scope>NUCLEOTIDE SEQUENCE</scope>
    <source>
        <strain evidence="7">5K15</strain>
    </source>
</reference>
<dbReference type="SUPFAM" id="SSF55120">
    <property type="entry name" value="Pseudouridine synthase"/>
    <property type="match status" value="1"/>
</dbReference>
<evidence type="ECO:0000313" key="7">
    <source>
        <dbReference type="EMBL" id="MBK1856241.1"/>
    </source>
</evidence>
<sequence>MRLDRFLFHHTDHARRDIRRILAAGRVQVEGQVEKDTRCEIGDFTQVMLDGKLLRDTSPVYLMLNKPAGYLSATTDPEHPTVMELINVPETLHIAGRLDRASTGLLILTNDGKWSRRLTEPKENVPKVYLVETAEPVTEETHDHFARGIYFAYEDLTTAPADLEIITPHQARLTIYEGRYHQVKRMFHAVGNKVTSLHRESMGGIMLDRSLEVGKYRPLTEAEVAFSSAPLDTPKS</sequence>
<dbReference type="Gene3D" id="3.30.70.1560">
    <property type="entry name" value="Alpha-L RNA-binding motif"/>
    <property type="match status" value="1"/>
</dbReference>
<dbReference type="SUPFAM" id="SSF55174">
    <property type="entry name" value="Alpha-L RNA-binding motif"/>
    <property type="match status" value="1"/>
</dbReference>
<comment type="similarity">
    <text evidence="1 5">Belongs to the pseudouridine synthase RsuA family.</text>
</comment>
<dbReference type="Proteomes" id="UP000634206">
    <property type="component" value="Unassembled WGS sequence"/>
</dbReference>
<keyword evidence="8" id="KW-1185">Reference proteome</keyword>
<dbReference type="InterPro" id="IPR050343">
    <property type="entry name" value="RsuA_PseudoU_synthase"/>
</dbReference>
<evidence type="ECO:0000256" key="4">
    <source>
        <dbReference type="PROSITE-ProRule" id="PRU00182"/>
    </source>
</evidence>
<keyword evidence="3 5" id="KW-0413">Isomerase</keyword>
<evidence type="ECO:0000256" key="2">
    <source>
        <dbReference type="ARBA" id="ARBA00022884"/>
    </source>
</evidence>
<dbReference type="RefSeq" id="WP_309490859.1">
    <property type="nucleotide sequence ID" value="NZ_JAENIG010000011.1"/>
</dbReference>
<dbReference type="InterPro" id="IPR006145">
    <property type="entry name" value="PsdUridine_synth_RsuA/RluA"/>
</dbReference>
<dbReference type="InterPro" id="IPR018496">
    <property type="entry name" value="PsdUridine_synth_RsuA/RluB_CS"/>
</dbReference>
<evidence type="ECO:0000256" key="1">
    <source>
        <dbReference type="ARBA" id="ARBA00008348"/>
    </source>
</evidence>
<dbReference type="Gene3D" id="3.10.290.10">
    <property type="entry name" value="RNA-binding S4 domain"/>
    <property type="match status" value="1"/>
</dbReference>
<keyword evidence="2 4" id="KW-0694">RNA-binding</keyword>
<organism evidence="7 8">
    <name type="scientific">Oceaniferula flava</name>
    <dbReference type="NCBI Taxonomy" id="2800421"/>
    <lineage>
        <taxon>Bacteria</taxon>
        <taxon>Pseudomonadati</taxon>
        <taxon>Verrucomicrobiota</taxon>
        <taxon>Verrucomicrobiia</taxon>
        <taxon>Verrucomicrobiales</taxon>
        <taxon>Verrucomicrobiaceae</taxon>
        <taxon>Oceaniferula</taxon>
    </lineage>
</organism>
<dbReference type="InterPro" id="IPR000748">
    <property type="entry name" value="PsdUridine_synth_RsuA/RluB/E/F"/>
</dbReference>
<dbReference type="PROSITE" id="PS50889">
    <property type="entry name" value="S4"/>
    <property type="match status" value="1"/>
</dbReference>
<dbReference type="InterPro" id="IPR042092">
    <property type="entry name" value="PsdUridine_s_RsuA/RluB/E/F_cat"/>
</dbReference>
<dbReference type="InterPro" id="IPR036986">
    <property type="entry name" value="S4_RNA-bd_sf"/>
</dbReference>
<gene>
    <name evidence="7" type="ORF">JIN83_14815</name>
</gene>
<evidence type="ECO:0000256" key="3">
    <source>
        <dbReference type="ARBA" id="ARBA00023235"/>
    </source>
</evidence>
<dbReference type="FunFam" id="3.30.70.1560:FF:000001">
    <property type="entry name" value="Pseudouridine synthase"/>
    <property type="match status" value="1"/>
</dbReference>
<comment type="caution">
    <text evidence="7">The sequence shown here is derived from an EMBL/GenBank/DDBJ whole genome shotgun (WGS) entry which is preliminary data.</text>
</comment>
<evidence type="ECO:0000313" key="8">
    <source>
        <dbReference type="Proteomes" id="UP000634206"/>
    </source>
</evidence>
<dbReference type="Gene3D" id="3.30.70.580">
    <property type="entry name" value="Pseudouridine synthase I, catalytic domain, N-terminal subdomain"/>
    <property type="match status" value="1"/>
</dbReference>
<dbReference type="EMBL" id="JAENIG010000011">
    <property type="protein sequence ID" value="MBK1856241.1"/>
    <property type="molecule type" value="Genomic_DNA"/>
</dbReference>
<accession>A0AAE2VDQ9</accession>
<dbReference type="PANTHER" id="PTHR47683">
    <property type="entry name" value="PSEUDOURIDINE SYNTHASE FAMILY PROTEIN-RELATED"/>
    <property type="match status" value="1"/>
</dbReference>
<name>A0AAE2VDQ9_9BACT</name>
<feature type="domain" description="Pseudouridine synthase RsuA/RluA-like" evidence="6">
    <location>
        <begin position="61"/>
        <end position="189"/>
    </location>
</feature>
<dbReference type="GO" id="GO:0005829">
    <property type="term" value="C:cytosol"/>
    <property type="evidence" value="ECO:0007669"/>
    <property type="project" value="UniProtKB-ARBA"/>
</dbReference>
<evidence type="ECO:0000259" key="6">
    <source>
        <dbReference type="Pfam" id="PF00849"/>
    </source>
</evidence>
<dbReference type="InterPro" id="IPR020103">
    <property type="entry name" value="PsdUridine_synth_cat_dom_sf"/>
</dbReference>
<dbReference type="EC" id="5.4.99.-" evidence="5"/>
<dbReference type="InterPro" id="IPR020094">
    <property type="entry name" value="TruA/RsuA/RluB/E/F_N"/>
</dbReference>
<evidence type="ECO:0000256" key="5">
    <source>
        <dbReference type="RuleBase" id="RU003887"/>
    </source>
</evidence>
<dbReference type="PANTHER" id="PTHR47683:SF4">
    <property type="entry name" value="PSEUDOURIDINE SYNTHASE"/>
    <property type="match status" value="1"/>
</dbReference>
<dbReference type="GO" id="GO:0003723">
    <property type="term" value="F:RNA binding"/>
    <property type="evidence" value="ECO:0007669"/>
    <property type="project" value="UniProtKB-KW"/>
</dbReference>
<dbReference type="PROSITE" id="PS01149">
    <property type="entry name" value="PSI_RSU"/>
    <property type="match status" value="1"/>
</dbReference>
<dbReference type="GO" id="GO:0120159">
    <property type="term" value="F:rRNA pseudouridine synthase activity"/>
    <property type="evidence" value="ECO:0007669"/>
    <property type="project" value="UniProtKB-ARBA"/>
</dbReference>
<dbReference type="CDD" id="cd02553">
    <property type="entry name" value="PseudoU_synth_RsuA"/>
    <property type="match status" value="1"/>
</dbReference>
<dbReference type="Pfam" id="PF00849">
    <property type="entry name" value="PseudoU_synth_2"/>
    <property type="match status" value="1"/>
</dbReference>
<dbReference type="NCBIfam" id="TIGR00093">
    <property type="entry name" value="pseudouridine synthase"/>
    <property type="match status" value="1"/>
</dbReference>
<protein>
    <recommendedName>
        <fullName evidence="5">Pseudouridine synthase</fullName>
        <ecNumber evidence="5">5.4.99.-</ecNumber>
    </recommendedName>
</protein>
<dbReference type="GO" id="GO:0000455">
    <property type="term" value="P:enzyme-directed rRNA pseudouridine synthesis"/>
    <property type="evidence" value="ECO:0007669"/>
    <property type="project" value="UniProtKB-ARBA"/>
</dbReference>
<proteinExistence type="inferred from homology"/>